<dbReference type="HOGENOM" id="CLU_1039153_0_0_1"/>
<accession>R7UGI4</accession>
<reference evidence="2 4" key="2">
    <citation type="journal article" date="2013" name="Nature">
        <title>Insights into bilaterian evolution from three spiralian genomes.</title>
        <authorList>
            <person name="Simakov O."/>
            <person name="Marletaz F."/>
            <person name="Cho S.J."/>
            <person name="Edsinger-Gonzales E."/>
            <person name="Havlak P."/>
            <person name="Hellsten U."/>
            <person name="Kuo D.H."/>
            <person name="Larsson T."/>
            <person name="Lv J."/>
            <person name="Arendt D."/>
            <person name="Savage R."/>
            <person name="Osoegawa K."/>
            <person name="de Jong P."/>
            <person name="Grimwood J."/>
            <person name="Chapman J.A."/>
            <person name="Shapiro H."/>
            <person name="Aerts A."/>
            <person name="Otillar R.P."/>
            <person name="Terry A.Y."/>
            <person name="Boore J.L."/>
            <person name="Grigoriev I.V."/>
            <person name="Lindberg D.R."/>
            <person name="Seaver E.C."/>
            <person name="Weisblat D.A."/>
            <person name="Putnam N.H."/>
            <person name="Rokhsar D.S."/>
        </authorList>
    </citation>
    <scope>NUCLEOTIDE SEQUENCE</scope>
    <source>
        <strain evidence="2 4">I ESC-2004</strain>
    </source>
</reference>
<dbReference type="AlphaFoldDB" id="R7UGI4"/>
<dbReference type="EMBL" id="AMQN01007870">
    <property type="status" value="NOT_ANNOTATED_CDS"/>
    <property type="molecule type" value="Genomic_DNA"/>
</dbReference>
<dbReference type="EnsemblMetazoa" id="CapteT221306">
    <property type="protein sequence ID" value="CapteP221306"/>
    <property type="gene ID" value="CapteG221306"/>
</dbReference>
<dbReference type="Gene3D" id="3.90.1720.70">
    <property type="match status" value="1"/>
</dbReference>
<protein>
    <submittedName>
        <fullName evidence="2 3">Uncharacterized protein</fullName>
    </submittedName>
</protein>
<keyword evidence="1" id="KW-0732">Signal</keyword>
<dbReference type="OrthoDB" id="6281827at2759"/>
<dbReference type="InterPro" id="IPR025562">
    <property type="entry name" value="Tae4"/>
</dbReference>
<reference evidence="4" key="1">
    <citation type="submission" date="2012-12" db="EMBL/GenBank/DDBJ databases">
        <authorList>
            <person name="Hellsten U."/>
            <person name="Grimwood J."/>
            <person name="Chapman J.A."/>
            <person name="Shapiro H."/>
            <person name="Aerts A."/>
            <person name="Otillar R.P."/>
            <person name="Terry A.Y."/>
            <person name="Boore J.L."/>
            <person name="Simakov O."/>
            <person name="Marletaz F."/>
            <person name="Cho S.-J."/>
            <person name="Edsinger-Gonzales E."/>
            <person name="Havlak P."/>
            <person name="Kuo D.-H."/>
            <person name="Larsson T."/>
            <person name="Lv J."/>
            <person name="Arendt D."/>
            <person name="Savage R."/>
            <person name="Osoegawa K."/>
            <person name="de Jong P."/>
            <person name="Lindberg D.R."/>
            <person name="Seaver E.C."/>
            <person name="Weisblat D.A."/>
            <person name="Putnam N.H."/>
            <person name="Grigoriev I.V."/>
            <person name="Rokhsar D.S."/>
        </authorList>
    </citation>
    <scope>NUCLEOTIDE SEQUENCE</scope>
    <source>
        <strain evidence="4">I ESC-2004</strain>
    </source>
</reference>
<dbReference type="OMA" id="GNKPKGH"/>
<dbReference type="EMBL" id="KB301608">
    <property type="protein sequence ID" value="ELU05335.1"/>
    <property type="molecule type" value="Genomic_DNA"/>
</dbReference>
<feature type="signal peptide" evidence="1">
    <location>
        <begin position="1"/>
        <end position="25"/>
    </location>
</feature>
<proteinExistence type="predicted"/>
<evidence type="ECO:0000256" key="1">
    <source>
        <dbReference type="SAM" id="SignalP"/>
    </source>
</evidence>
<sequence>MVFSLDDAVLLLLTTLAACWTTTTAFDELPKFSQMKLLYPGYYLHGGTFRDKDLYQLLGTNASHALDKVHNTAPMRMSVALNRYNGRHAIGPQPVFLSKRGRDSFTGPNGQEYIFSNTAFGPFMASKYGDPVAVKPDKRHPELTMEAFTGKQGIVRLVSYRRKHPSGHMGLWDCDHFFQSRDWTMDTHIIAVEFWETPDSYCRPTNTETPPKPYLQKVNSNDFEIVARHNMETPNLHPKPITKSQRIANKLKFRHQRRSNVPETLWIQ</sequence>
<evidence type="ECO:0000313" key="3">
    <source>
        <dbReference type="EnsemblMetazoa" id="CapteP221306"/>
    </source>
</evidence>
<evidence type="ECO:0000313" key="4">
    <source>
        <dbReference type="Proteomes" id="UP000014760"/>
    </source>
</evidence>
<feature type="chain" id="PRO_5008787997" evidence="1">
    <location>
        <begin position="26"/>
        <end position="268"/>
    </location>
</feature>
<name>R7UGI4_CAPTE</name>
<dbReference type="Pfam" id="PF14113">
    <property type="entry name" value="Tae4"/>
    <property type="match status" value="1"/>
</dbReference>
<dbReference type="Proteomes" id="UP000014760">
    <property type="component" value="Unassembled WGS sequence"/>
</dbReference>
<organism evidence="2">
    <name type="scientific">Capitella teleta</name>
    <name type="common">Polychaete worm</name>
    <dbReference type="NCBI Taxonomy" id="283909"/>
    <lineage>
        <taxon>Eukaryota</taxon>
        <taxon>Metazoa</taxon>
        <taxon>Spiralia</taxon>
        <taxon>Lophotrochozoa</taxon>
        <taxon>Annelida</taxon>
        <taxon>Polychaeta</taxon>
        <taxon>Sedentaria</taxon>
        <taxon>Scolecida</taxon>
        <taxon>Capitellidae</taxon>
        <taxon>Capitella</taxon>
    </lineage>
</organism>
<evidence type="ECO:0000313" key="2">
    <source>
        <dbReference type="EMBL" id="ELU05335.1"/>
    </source>
</evidence>
<gene>
    <name evidence="2" type="ORF">CAPTEDRAFT_221306</name>
</gene>
<reference evidence="3" key="3">
    <citation type="submission" date="2015-06" db="UniProtKB">
        <authorList>
            <consortium name="EnsemblMetazoa"/>
        </authorList>
    </citation>
    <scope>IDENTIFICATION</scope>
</reference>
<keyword evidence="4" id="KW-1185">Reference proteome</keyword>